<dbReference type="AlphaFoldDB" id="M0NVD1"/>
<dbReference type="PATRIC" id="fig|1227482.3.peg.1485"/>
<accession>M0NVD1</accession>
<organism evidence="1 2">
    <name type="scientific">Halorubrum lipolyticum DSM 21995</name>
    <dbReference type="NCBI Taxonomy" id="1227482"/>
    <lineage>
        <taxon>Archaea</taxon>
        <taxon>Methanobacteriati</taxon>
        <taxon>Methanobacteriota</taxon>
        <taxon>Stenosarchaea group</taxon>
        <taxon>Halobacteria</taxon>
        <taxon>Halobacteriales</taxon>
        <taxon>Haloferacaceae</taxon>
        <taxon>Halorubrum</taxon>
    </lineage>
</organism>
<evidence type="ECO:0000313" key="1">
    <source>
        <dbReference type="EMBL" id="EMA61498.1"/>
    </source>
</evidence>
<evidence type="ECO:0000313" key="2">
    <source>
        <dbReference type="Proteomes" id="UP000011650"/>
    </source>
</evidence>
<dbReference type="InterPro" id="IPR055965">
    <property type="entry name" value="DUF7543"/>
</dbReference>
<dbReference type="Proteomes" id="UP000011650">
    <property type="component" value="Unassembled WGS sequence"/>
</dbReference>
<gene>
    <name evidence="1" type="ORF">C469_07361</name>
</gene>
<dbReference type="EMBL" id="AOJG01000017">
    <property type="protein sequence ID" value="EMA61498.1"/>
    <property type="molecule type" value="Genomic_DNA"/>
</dbReference>
<keyword evidence="2" id="KW-1185">Reference proteome</keyword>
<name>M0NVD1_9EURY</name>
<dbReference type="STRING" id="1227482.C469_07361"/>
<comment type="caution">
    <text evidence="1">The sequence shown here is derived from an EMBL/GenBank/DDBJ whole genome shotgun (WGS) entry which is preliminary data.</text>
</comment>
<reference evidence="1 2" key="1">
    <citation type="journal article" date="2014" name="PLoS Genet.">
        <title>Phylogenetically driven sequencing of extremely halophilic archaea reveals strategies for static and dynamic osmo-response.</title>
        <authorList>
            <person name="Becker E.A."/>
            <person name="Seitzer P.M."/>
            <person name="Tritt A."/>
            <person name="Larsen D."/>
            <person name="Krusor M."/>
            <person name="Yao A.I."/>
            <person name="Wu D."/>
            <person name="Madern D."/>
            <person name="Eisen J.A."/>
            <person name="Darling A.E."/>
            <person name="Facciotti M.T."/>
        </authorList>
    </citation>
    <scope>NUCLEOTIDE SEQUENCE [LARGE SCALE GENOMIC DNA]</scope>
    <source>
        <strain evidence="1 2">DSM 21995</strain>
    </source>
</reference>
<dbReference type="Pfam" id="PF24399">
    <property type="entry name" value="DUF7543"/>
    <property type="match status" value="1"/>
</dbReference>
<protein>
    <submittedName>
        <fullName evidence="1">Uncharacterized protein</fullName>
    </submittedName>
</protein>
<proteinExistence type="predicted"/>
<sequence length="102" mass="11463">MRSDRSVAFPSAVANRAVLAAPPALSGMAWSLGREDDVITEWERSDGYATVRLRERGDGGFVVRLDVMEQAADESAYERERFDDREAALDRAAAWREERDVD</sequence>